<evidence type="ECO:0000256" key="6">
    <source>
        <dbReference type="ARBA" id="ARBA00022692"/>
    </source>
</evidence>
<keyword evidence="9 14" id="KW-0472">Membrane</keyword>
<dbReference type="AlphaFoldDB" id="A0A399J7E8"/>
<evidence type="ECO:0000256" key="10">
    <source>
        <dbReference type="ARBA" id="ARBA00023251"/>
    </source>
</evidence>
<dbReference type="PANTHER" id="PTHR30622">
    <property type="entry name" value="UNDECAPRENYL-DIPHOSPHATASE"/>
    <property type="match status" value="1"/>
</dbReference>
<sequence length="264" mass="28203">MDFINAALLGIIEGITEFLPISSTGHLIIAETWLGARSETFNVVIQAGAILAVTLIYWRRIVSLLTGWNDPEARDYLGKILIAFAITGVLGLIVKKLGFELPTEIRPVAWALVIGGIWMLLAEALAARLPDRTRVTLSVAIAVGLAQIVAGVFPGTSRSATTIFVAMLLGLSNRAAATEFAFLVGIPTMYAASGYELLSQLKDGGIEEDWSALGVAFVFSTLTAFIAVKWLLGFIRSHRFTSFAIYRIAFGGALLAAVSAGLLT</sequence>
<evidence type="ECO:0000256" key="5">
    <source>
        <dbReference type="ARBA" id="ARBA00022475"/>
    </source>
</evidence>
<gene>
    <name evidence="14" type="primary">uppP</name>
    <name evidence="15" type="ORF">DL237_00035</name>
</gene>
<dbReference type="PANTHER" id="PTHR30622:SF3">
    <property type="entry name" value="UNDECAPRENYL-DIPHOSPHATASE"/>
    <property type="match status" value="1"/>
</dbReference>
<dbReference type="GO" id="GO:0008360">
    <property type="term" value="P:regulation of cell shape"/>
    <property type="evidence" value="ECO:0007669"/>
    <property type="project" value="UniProtKB-KW"/>
</dbReference>
<comment type="similarity">
    <text evidence="2 14">Belongs to the UppP family.</text>
</comment>
<dbReference type="HAMAP" id="MF_01006">
    <property type="entry name" value="Undec_diphosphatase"/>
    <property type="match status" value="1"/>
</dbReference>
<evidence type="ECO:0000256" key="2">
    <source>
        <dbReference type="ARBA" id="ARBA00010621"/>
    </source>
</evidence>
<evidence type="ECO:0000256" key="11">
    <source>
        <dbReference type="ARBA" id="ARBA00032707"/>
    </source>
</evidence>
<feature type="transmembrane region" description="Helical" evidence="14">
    <location>
        <begin position="135"/>
        <end position="153"/>
    </location>
</feature>
<dbReference type="Proteomes" id="UP000265848">
    <property type="component" value="Unassembled WGS sequence"/>
</dbReference>
<dbReference type="GO" id="GO:0071555">
    <property type="term" value="P:cell wall organization"/>
    <property type="evidence" value="ECO:0007669"/>
    <property type="project" value="UniProtKB-KW"/>
</dbReference>
<evidence type="ECO:0000256" key="1">
    <source>
        <dbReference type="ARBA" id="ARBA00004651"/>
    </source>
</evidence>
<feature type="transmembrane region" description="Helical" evidence="14">
    <location>
        <begin position="78"/>
        <end position="97"/>
    </location>
</feature>
<keyword evidence="6 14" id="KW-0812">Transmembrane</keyword>
<dbReference type="Pfam" id="PF02673">
    <property type="entry name" value="BacA"/>
    <property type="match status" value="1"/>
</dbReference>
<keyword evidence="8 14" id="KW-1133">Transmembrane helix</keyword>
<organism evidence="15 16">
    <name type="scientific">Pseudooceanicola sediminis</name>
    <dbReference type="NCBI Taxonomy" id="2211117"/>
    <lineage>
        <taxon>Bacteria</taxon>
        <taxon>Pseudomonadati</taxon>
        <taxon>Pseudomonadota</taxon>
        <taxon>Alphaproteobacteria</taxon>
        <taxon>Rhodobacterales</taxon>
        <taxon>Paracoccaceae</taxon>
        <taxon>Pseudooceanicola</taxon>
    </lineage>
</organism>
<dbReference type="RefSeq" id="WP_119396980.1">
    <property type="nucleotide sequence ID" value="NZ_QWJJ01000001.1"/>
</dbReference>
<comment type="caution">
    <text evidence="15">The sequence shown here is derived from an EMBL/GenBank/DDBJ whole genome shotgun (WGS) entry which is preliminary data.</text>
</comment>
<evidence type="ECO:0000256" key="12">
    <source>
        <dbReference type="ARBA" id="ARBA00032932"/>
    </source>
</evidence>
<evidence type="ECO:0000256" key="8">
    <source>
        <dbReference type="ARBA" id="ARBA00022989"/>
    </source>
</evidence>
<dbReference type="GO" id="GO:0046677">
    <property type="term" value="P:response to antibiotic"/>
    <property type="evidence" value="ECO:0007669"/>
    <property type="project" value="UniProtKB-UniRule"/>
</dbReference>
<keyword evidence="7 14" id="KW-0378">Hydrolase</keyword>
<keyword evidence="5 14" id="KW-1003">Cell membrane</keyword>
<feature type="transmembrane region" description="Helical" evidence="14">
    <location>
        <begin position="210"/>
        <end position="232"/>
    </location>
</feature>
<proteinExistence type="inferred from homology"/>
<keyword evidence="14" id="KW-0961">Cell wall biogenesis/degradation</keyword>
<protein>
    <recommendedName>
        <fullName evidence="4 14">Undecaprenyl-diphosphatase</fullName>
        <ecNumber evidence="3 14">3.6.1.27</ecNumber>
    </recommendedName>
    <alternativeName>
        <fullName evidence="12 14">Bacitracin resistance protein</fullName>
    </alternativeName>
    <alternativeName>
        <fullName evidence="11 14">Undecaprenyl pyrophosphate phosphatase</fullName>
    </alternativeName>
</protein>
<evidence type="ECO:0000313" key="15">
    <source>
        <dbReference type="EMBL" id="RII40457.1"/>
    </source>
</evidence>
<comment type="miscellaneous">
    <text evidence="14">Bacitracin is thought to be involved in the inhibition of peptidoglycan synthesis by sequestering undecaprenyl diphosphate, thereby reducing the pool of lipid carrier available.</text>
</comment>
<comment type="subcellular location">
    <subcellularLocation>
        <location evidence="1 14">Cell membrane</location>
        <topology evidence="1 14">Multi-pass membrane protein</topology>
    </subcellularLocation>
</comment>
<evidence type="ECO:0000256" key="13">
    <source>
        <dbReference type="ARBA" id="ARBA00047594"/>
    </source>
</evidence>
<name>A0A399J7E8_9RHOB</name>
<dbReference type="GO" id="GO:0009252">
    <property type="term" value="P:peptidoglycan biosynthetic process"/>
    <property type="evidence" value="ECO:0007669"/>
    <property type="project" value="UniProtKB-KW"/>
</dbReference>
<keyword evidence="14" id="KW-0573">Peptidoglycan synthesis</keyword>
<evidence type="ECO:0000256" key="9">
    <source>
        <dbReference type="ARBA" id="ARBA00023136"/>
    </source>
</evidence>
<keyword evidence="16" id="KW-1185">Reference proteome</keyword>
<comment type="catalytic activity">
    <reaction evidence="13 14">
        <text>di-trans,octa-cis-undecaprenyl diphosphate + H2O = di-trans,octa-cis-undecaprenyl phosphate + phosphate + H(+)</text>
        <dbReference type="Rhea" id="RHEA:28094"/>
        <dbReference type="ChEBI" id="CHEBI:15377"/>
        <dbReference type="ChEBI" id="CHEBI:15378"/>
        <dbReference type="ChEBI" id="CHEBI:43474"/>
        <dbReference type="ChEBI" id="CHEBI:58405"/>
        <dbReference type="ChEBI" id="CHEBI:60392"/>
        <dbReference type="EC" id="3.6.1.27"/>
    </reaction>
</comment>
<dbReference type="InterPro" id="IPR003824">
    <property type="entry name" value="UppP"/>
</dbReference>
<dbReference type="NCBIfam" id="NF001390">
    <property type="entry name" value="PRK00281.1-4"/>
    <property type="match status" value="1"/>
</dbReference>
<comment type="function">
    <text evidence="14">Catalyzes the dephosphorylation of undecaprenyl diphosphate (UPP). Confers resistance to bacitracin.</text>
</comment>
<evidence type="ECO:0000256" key="14">
    <source>
        <dbReference type="HAMAP-Rule" id="MF_01006"/>
    </source>
</evidence>
<dbReference type="EMBL" id="QWJJ01000001">
    <property type="protein sequence ID" value="RII40457.1"/>
    <property type="molecule type" value="Genomic_DNA"/>
</dbReference>
<feature type="transmembrane region" description="Helical" evidence="14">
    <location>
        <begin position="6"/>
        <end position="29"/>
    </location>
</feature>
<dbReference type="EC" id="3.6.1.27" evidence="3 14"/>
<accession>A0A399J7E8</accession>
<evidence type="ECO:0000256" key="7">
    <source>
        <dbReference type="ARBA" id="ARBA00022801"/>
    </source>
</evidence>
<feature type="transmembrane region" description="Helical" evidence="14">
    <location>
        <begin position="109"/>
        <end position="129"/>
    </location>
</feature>
<feature type="transmembrane region" description="Helical" evidence="14">
    <location>
        <begin position="244"/>
        <end position="263"/>
    </location>
</feature>
<feature type="transmembrane region" description="Helical" evidence="14">
    <location>
        <begin position="41"/>
        <end position="58"/>
    </location>
</feature>
<keyword evidence="10 14" id="KW-0046">Antibiotic resistance</keyword>
<keyword evidence="14" id="KW-0133">Cell shape</keyword>
<dbReference type="GO" id="GO:0005886">
    <property type="term" value="C:plasma membrane"/>
    <property type="evidence" value="ECO:0007669"/>
    <property type="project" value="UniProtKB-SubCell"/>
</dbReference>
<evidence type="ECO:0000313" key="16">
    <source>
        <dbReference type="Proteomes" id="UP000265848"/>
    </source>
</evidence>
<evidence type="ECO:0000256" key="3">
    <source>
        <dbReference type="ARBA" id="ARBA00012374"/>
    </source>
</evidence>
<evidence type="ECO:0000256" key="4">
    <source>
        <dbReference type="ARBA" id="ARBA00021581"/>
    </source>
</evidence>
<reference evidence="15 16" key="1">
    <citation type="submission" date="2018-08" db="EMBL/GenBank/DDBJ databases">
        <title>Pseudooceanicola sediminis CY03 in the family Rhodobacteracea.</title>
        <authorList>
            <person name="Zhang Y.-J."/>
        </authorList>
    </citation>
    <scope>NUCLEOTIDE SEQUENCE [LARGE SCALE GENOMIC DNA]</scope>
    <source>
        <strain evidence="15 16">CY03</strain>
    </source>
</reference>
<feature type="transmembrane region" description="Helical" evidence="14">
    <location>
        <begin position="165"/>
        <end position="190"/>
    </location>
</feature>
<dbReference type="OrthoDB" id="9808289at2"/>
<dbReference type="GO" id="GO:0050380">
    <property type="term" value="F:undecaprenyl-diphosphatase activity"/>
    <property type="evidence" value="ECO:0007669"/>
    <property type="project" value="UniProtKB-UniRule"/>
</dbReference>